<feature type="region of interest" description="Disordered" evidence="1">
    <location>
        <begin position="194"/>
        <end position="224"/>
    </location>
</feature>
<reference evidence="2 3" key="1">
    <citation type="submission" date="2013-11" db="EMBL/GenBank/DDBJ databases">
        <title>Draft genome of the bovine lungworm Dictyocaulus viviparus.</title>
        <authorList>
            <person name="Mitreva M."/>
        </authorList>
    </citation>
    <scope>NUCLEOTIDE SEQUENCE [LARGE SCALE GENOMIC DNA]</scope>
    <source>
        <strain evidence="2 3">HannoverDv2000</strain>
    </source>
</reference>
<keyword evidence="3" id="KW-1185">Reference proteome</keyword>
<proteinExistence type="predicted"/>
<sequence length="403" mass="45490">MILHPGEILLVGTVCGVSLTIPPYIYFKAEIMKRLEELELQELRNGEIDHCTDNKGGPFVSKLMNLNGDDTKCLTSMMTLHATKDDFSQSSVVQFPTNSIEFPNTCKNQETPTSSTQVESFVATTKENLTENEVYDDDVRHDFSTDAFHGEELVEMLTNQEEDYDENVHAYKPPRGINVEDYQKLLRVIESINSEGSDSDRISEESNESYKEVEQMDEEGSELDSDDITDAEFQNKDYIPSPFVEKVKSNITVANVNDRIEVKGECDNLSAKVSQNEEKLKRNPMRKKKKAVVFAENLEDATLIDKNAPPCDVRASTACTSKTQPKKILTNCDEKSPVDEQAVMNVRSEKANCSYAFRDTSTAFTGVFQEKNLDYLASDCDQTIVTEPVKRQSLFKIKSRNNL</sequence>
<feature type="compositionally biased region" description="Basic and acidic residues" evidence="1">
    <location>
        <begin position="198"/>
        <end position="214"/>
    </location>
</feature>
<evidence type="ECO:0000313" key="2">
    <source>
        <dbReference type="EMBL" id="KJH42678.1"/>
    </source>
</evidence>
<accession>A0A0D8XDK2</accession>
<reference evidence="3" key="2">
    <citation type="journal article" date="2016" name="Sci. Rep.">
        <title>Dictyocaulus viviparus genome, variome and transcriptome elucidate lungworm biology and support future intervention.</title>
        <authorList>
            <person name="McNulty S.N."/>
            <person name="Strube C."/>
            <person name="Rosa B.A."/>
            <person name="Martin J.C."/>
            <person name="Tyagi R."/>
            <person name="Choi Y.J."/>
            <person name="Wang Q."/>
            <person name="Hallsworth Pepin K."/>
            <person name="Zhang X."/>
            <person name="Ozersky P."/>
            <person name="Wilson R.K."/>
            <person name="Sternberg P.W."/>
            <person name="Gasser R.B."/>
            <person name="Mitreva M."/>
        </authorList>
    </citation>
    <scope>NUCLEOTIDE SEQUENCE [LARGE SCALE GENOMIC DNA]</scope>
    <source>
        <strain evidence="3">HannoverDv2000</strain>
    </source>
</reference>
<evidence type="ECO:0000313" key="3">
    <source>
        <dbReference type="Proteomes" id="UP000053766"/>
    </source>
</evidence>
<organism evidence="2 3">
    <name type="scientific">Dictyocaulus viviparus</name>
    <name type="common">Bovine lungworm</name>
    <dbReference type="NCBI Taxonomy" id="29172"/>
    <lineage>
        <taxon>Eukaryota</taxon>
        <taxon>Metazoa</taxon>
        <taxon>Ecdysozoa</taxon>
        <taxon>Nematoda</taxon>
        <taxon>Chromadorea</taxon>
        <taxon>Rhabditida</taxon>
        <taxon>Rhabditina</taxon>
        <taxon>Rhabditomorpha</taxon>
        <taxon>Strongyloidea</taxon>
        <taxon>Metastrongylidae</taxon>
        <taxon>Dictyocaulus</taxon>
    </lineage>
</organism>
<dbReference type="AlphaFoldDB" id="A0A0D8XDK2"/>
<dbReference type="OrthoDB" id="21413at2759"/>
<gene>
    <name evidence="2" type="ORF">DICVIV_11331</name>
</gene>
<dbReference type="STRING" id="29172.A0A0D8XDK2"/>
<name>A0A0D8XDK2_DICVI</name>
<dbReference type="Proteomes" id="UP000053766">
    <property type="component" value="Unassembled WGS sequence"/>
</dbReference>
<dbReference type="EMBL" id="KN716639">
    <property type="protein sequence ID" value="KJH42678.1"/>
    <property type="molecule type" value="Genomic_DNA"/>
</dbReference>
<evidence type="ECO:0000256" key="1">
    <source>
        <dbReference type="SAM" id="MobiDB-lite"/>
    </source>
</evidence>
<feature type="compositionally biased region" description="Acidic residues" evidence="1">
    <location>
        <begin position="215"/>
        <end position="224"/>
    </location>
</feature>
<protein>
    <submittedName>
        <fullName evidence="2">Uncharacterized protein</fullName>
    </submittedName>
</protein>